<keyword evidence="1" id="KW-0812">Transmembrane</keyword>
<dbReference type="Proteomes" id="UP001430953">
    <property type="component" value="Unassembled WGS sequence"/>
</dbReference>
<sequence length="75" mass="8877">MCNLTARQKKETFDNDLLQITCIVTTTTFPSSYSIHNLSNVLQHINAKRLYVAHSFLRFYFNFFFFFFKTCASCM</sequence>
<keyword evidence="3" id="KW-1185">Reference proteome</keyword>
<reference evidence="2 3" key="1">
    <citation type="submission" date="2023-03" db="EMBL/GenBank/DDBJ databases">
        <title>High recombination rates correlate with genetic variation in Cardiocondyla obscurior ants.</title>
        <authorList>
            <person name="Errbii M."/>
        </authorList>
    </citation>
    <scope>NUCLEOTIDE SEQUENCE [LARGE SCALE GENOMIC DNA]</scope>
    <source>
        <strain evidence="2">Alpha-2009</strain>
        <tissue evidence="2">Whole body</tissue>
    </source>
</reference>
<keyword evidence="1" id="KW-0472">Membrane</keyword>
<keyword evidence="1" id="KW-1133">Transmembrane helix</keyword>
<protein>
    <submittedName>
        <fullName evidence="2">Uncharacterized protein</fullName>
    </submittedName>
</protein>
<comment type="caution">
    <text evidence="2">The sequence shown here is derived from an EMBL/GenBank/DDBJ whole genome shotgun (WGS) entry which is preliminary data.</text>
</comment>
<dbReference type="EMBL" id="JADYXP020000002">
    <property type="protein sequence ID" value="KAL0131599.1"/>
    <property type="molecule type" value="Genomic_DNA"/>
</dbReference>
<gene>
    <name evidence="2" type="ORF">PUN28_002857</name>
</gene>
<organism evidence="2 3">
    <name type="scientific">Cardiocondyla obscurior</name>
    <dbReference type="NCBI Taxonomy" id="286306"/>
    <lineage>
        <taxon>Eukaryota</taxon>
        <taxon>Metazoa</taxon>
        <taxon>Ecdysozoa</taxon>
        <taxon>Arthropoda</taxon>
        <taxon>Hexapoda</taxon>
        <taxon>Insecta</taxon>
        <taxon>Pterygota</taxon>
        <taxon>Neoptera</taxon>
        <taxon>Endopterygota</taxon>
        <taxon>Hymenoptera</taxon>
        <taxon>Apocrita</taxon>
        <taxon>Aculeata</taxon>
        <taxon>Formicoidea</taxon>
        <taxon>Formicidae</taxon>
        <taxon>Myrmicinae</taxon>
        <taxon>Cardiocondyla</taxon>
    </lineage>
</organism>
<name>A0AAW2GWC6_9HYME</name>
<evidence type="ECO:0000313" key="2">
    <source>
        <dbReference type="EMBL" id="KAL0131599.1"/>
    </source>
</evidence>
<dbReference type="AlphaFoldDB" id="A0AAW2GWC6"/>
<accession>A0AAW2GWC6</accession>
<proteinExistence type="predicted"/>
<evidence type="ECO:0000256" key="1">
    <source>
        <dbReference type="SAM" id="Phobius"/>
    </source>
</evidence>
<feature type="transmembrane region" description="Helical" evidence="1">
    <location>
        <begin position="50"/>
        <end position="68"/>
    </location>
</feature>
<evidence type="ECO:0000313" key="3">
    <source>
        <dbReference type="Proteomes" id="UP001430953"/>
    </source>
</evidence>